<keyword evidence="11" id="KW-1185">Reference proteome</keyword>
<dbReference type="Proteomes" id="UP000001996">
    <property type="component" value="Unassembled WGS sequence"/>
</dbReference>
<dbReference type="InParanoid" id="A5DUN1"/>
<evidence type="ECO:0000256" key="8">
    <source>
        <dbReference type="SAM" id="MobiDB-lite"/>
    </source>
</evidence>
<dbReference type="Gene3D" id="1.20.5.340">
    <property type="match status" value="1"/>
</dbReference>
<dbReference type="HOGENOM" id="CLU_056763_1_0_1"/>
<dbReference type="VEuPathDB" id="FungiDB:LELG_01067"/>
<dbReference type="PANTHER" id="PTHR14360:SF12">
    <property type="entry name" value="MOZ PROTEIN REPRESENTS A CHROMATIN-ASSOCIATED ACETYLTRANSFERASE"/>
    <property type="match status" value="1"/>
</dbReference>
<comment type="subcellular location">
    <subcellularLocation>
        <location evidence="2">Membrane</location>
    </subcellularLocation>
    <subcellularLocation>
        <location evidence="1">Mitochondrion</location>
    </subcellularLocation>
</comment>
<feature type="compositionally biased region" description="Basic and acidic residues" evidence="8">
    <location>
        <begin position="73"/>
        <end position="89"/>
    </location>
</feature>
<gene>
    <name evidence="10" type="ORF">LELG_01067</name>
</gene>
<feature type="transmembrane region" description="Helical" evidence="9">
    <location>
        <begin position="320"/>
        <end position="340"/>
    </location>
</feature>
<evidence type="ECO:0000313" key="11">
    <source>
        <dbReference type="Proteomes" id="UP000001996"/>
    </source>
</evidence>
<dbReference type="eggNOG" id="ENOG502S831">
    <property type="taxonomic scope" value="Eukaryota"/>
</dbReference>
<feature type="compositionally biased region" description="Low complexity" evidence="8">
    <location>
        <begin position="103"/>
        <end position="114"/>
    </location>
</feature>
<evidence type="ECO:0000256" key="7">
    <source>
        <dbReference type="ARBA" id="ARBA00023136"/>
    </source>
</evidence>
<keyword evidence="7 9" id="KW-0472">Membrane</keyword>
<evidence type="ECO:0000256" key="6">
    <source>
        <dbReference type="ARBA" id="ARBA00023128"/>
    </source>
</evidence>
<evidence type="ECO:0000256" key="2">
    <source>
        <dbReference type="ARBA" id="ARBA00004370"/>
    </source>
</evidence>
<dbReference type="Pfam" id="PF07798">
    <property type="entry name" value="CCDC90-like"/>
    <property type="match status" value="1"/>
</dbReference>
<sequence length="381" mass="43811">MNHSLARLCINIKCPSRYLKYANTHIRETTLIATNTKLTAQSRRHLTYSIRLFEDVSKKSGNFKVNTTSNSQDKNKAETKTGAKDETKNSAKSNTTSQEAGKQAQQAQQAQQAAKPHGFEIKKPPSLSIIHNELSESTKPGDAKMLPEGSHKEEFLTEIFDNLEPYLDTYSVFSKLKEAGFTDAQADSIIYLLIYQLNSKLSKLSTIYAQQYELESEQYLFESAQQEIRVDITRSREQHINELITLVNILERDFNIITDELNNDYLKLKNDSQVAINEQKSENTLNVKKLFLRIQETNHKITTELDSAIRSEIESLRWYLSRWGLITLLVSLFLASLIFFSSKFKMQKEEAKKEFVPLVIREPSEYDEDDYHTDLDKASID</sequence>
<feature type="compositionally biased region" description="Polar residues" evidence="8">
    <location>
        <begin position="90"/>
        <end position="100"/>
    </location>
</feature>
<dbReference type="GO" id="GO:0016020">
    <property type="term" value="C:membrane"/>
    <property type="evidence" value="ECO:0007669"/>
    <property type="project" value="UniProtKB-SubCell"/>
</dbReference>
<keyword evidence="5" id="KW-0175">Coiled coil</keyword>
<dbReference type="OMA" id="SINTHPC"/>
<dbReference type="PANTHER" id="PTHR14360">
    <property type="entry name" value="PROTEIN FMP32, MITOCHONDRIAL"/>
    <property type="match status" value="1"/>
</dbReference>
<dbReference type="InterPro" id="IPR024461">
    <property type="entry name" value="CCDC90-like"/>
</dbReference>
<proteinExistence type="predicted"/>
<accession>A5DUN1</accession>
<dbReference type="FunCoup" id="A5DUN1">
    <property type="interactions" value="1"/>
</dbReference>
<evidence type="ECO:0000256" key="9">
    <source>
        <dbReference type="SAM" id="Phobius"/>
    </source>
</evidence>
<dbReference type="AlphaFoldDB" id="A5DUN1"/>
<dbReference type="STRING" id="379508.A5DUN1"/>
<organism evidence="10 11">
    <name type="scientific">Lodderomyces elongisporus (strain ATCC 11503 / CBS 2605 / JCM 1781 / NBRC 1676 / NRRL YB-4239)</name>
    <name type="common">Yeast</name>
    <name type="synonym">Saccharomyces elongisporus</name>
    <dbReference type="NCBI Taxonomy" id="379508"/>
    <lineage>
        <taxon>Eukaryota</taxon>
        <taxon>Fungi</taxon>
        <taxon>Dikarya</taxon>
        <taxon>Ascomycota</taxon>
        <taxon>Saccharomycotina</taxon>
        <taxon>Pichiomycetes</taxon>
        <taxon>Debaryomycetaceae</taxon>
        <taxon>Candida/Lodderomyces clade</taxon>
        <taxon>Lodderomyces</taxon>
    </lineage>
</organism>
<evidence type="ECO:0000256" key="5">
    <source>
        <dbReference type="ARBA" id="ARBA00023054"/>
    </source>
</evidence>
<dbReference type="GO" id="GO:0005739">
    <property type="term" value="C:mitochondrion"/>
    <property type="evidence" value="ECO:0007669"/>
    <property type="project" value="UniProtKB-SubCell"/>
</dbReference>
<keyword evidence="4 9" id="KW-1133">Transmembrane helix</keyword>
<evidence type="ECO:0000256" key="4">
    <source>
        <dbReference type="ARBA" id="ARBA00022989"/>
    </source>
</evidence>
<name>A5DUN1_LODEL</name>
<evidence type="ECO:0000256" key="1">
    <source>
        <dbReference type="ARBA" id="ARBA00004173"/>
    </source>
</evidence>
<feature type="compositionally biased region" description="Polar residues" evidence="8">
    <location>
        <begin position="61"/>
        <end position="72"/>
    </location>
</feature>
<dbReference type="OrthoDB" id="5424147at2759"/>
<keyword evidence="6" id="KW-0496">Mitochondrion</keyword>
<dbReference type="EMBL" id="CH981524">
    <property type="protein sequence ID" value="EDK42889.1"/>
    <property type="molecule type" value="Genomic_DNA"/>
</dbReference>
<reference evidence="10 11" key="1">
    <citation type="journal article" date="2009" name="Nature">
        <title>Evolution of pathogenicity and sexual reproduction in eight Candida genomes.</title>
        <authorList>
            <person name="Butler G."/>
            <person name="Rasmussen M.D."/>
            <person name="Lin M.F."/>
            <person name="Santos M.A."/>
            <person name="Sakthikumar S."/>
            <person name="Munro C.A."/>
            <person name="Rheinbay E."/>
            <person name="Grabherr M."/>
            <person name="Forche A."/>
            <person name="Reedy J.L."/>
            <person name="Agrafioti I."/>
            <person name="Arnaud M.B."/>
            <person name="Bates S."/>
            <person name="Brown A.J."/>
            <person name="Brunke S."/>
            <person name="Costanzo M.C."/>
            <person name="Fitzpatrick D.A."/>
            <person name="de Groot P.W."/>
            <person name="Harris D."/>
            <person name="Hoyer L.L."/>
            <person name="Hube B."/>
            <person name="Klis F.M."/>
            <person name="Kodira C."/>
            <person name="Lennard N."/>
            <person name="Logue M.E."/>
            <person name="Martin R."/>
            <person name="Neiman A.M."/>
            <person name="Nikolaou E."/>
            <person name="Quail M.A."/>
            <person name="Quinn J."/>
            <person name="Santos M.C."/>
            <person name="Schmitzberger F.F."/>
            <person name="Sherlock G."/>
            <person name="Shah P."/>
            <person name="Silverstein K.A."/>
            <person name="Skrzypek M.S."/>
            <person name="Soll D."/>
            <person name="Staggs R."/>
            <person name="Stansfield I."/>
            <person name="Stumpf M.P."/>
            <person name="Sudbery P.E."/>
            <person name="Srikantha T."/>
            <person name="Zeng Q."/>
            <person name="Berman J."/>
            <person name="Berriman M."/>
            <person name="Heitman J."/>
            <person name="Gow N.A."/>
            <person name="Lorenz M.C."/>
            <person name="Birren B.W."/>
            <person name="Kellis M."/>
            <person name="Cuomo C.A."/>
        </authorList>
    </citation>
    <scope>NUCLEOTIDE SEQUENCE [LARGE SCALE GENOMIC DNA]</scope>
    <source>
        <strain evidence="11">ATCC 11503 / BCRC 21390 / CBS 2605 / JCM 1781 / NBRC 1676 / NRRL YB-4239</strain>
    </source>
</reference>
<evidence type="ECO:0000313" key="10">
    <source>
        <dbReference type="EMBL" id="EDK42889.1"/>
    </source>
</evidence>
<evidence type="ECO:0000256" key="3">
    <source>
        <dbReference type="ARBA" id="ARBA00022692"/>
    </source>
</evidence>
<keyword evidence="3 9" id="KW-0812">Transmembrane</keyword>
<protein>
    <submittedName>
        <fullName evidence="10">Uncharacterized protein</fullName>
    </submittedName>
</protein>
<feature type="region of interest" description="Disordered" evidence="8">
    <location>
        <begin position="61"/>
        <end position="122"/>
    </location>
</feature>